<evidence type="ECO:0000259" key="7">
    <source>
        <dbReference type="Pfam" id="PF12340"/>
    </source>
</evidence>
<dbReference type="GO" id="GO:0006508">
    <property type="term" value="P:proteolysis"/>
    <property type="evidence" value="ECO:0007669"/>
    <property type="project" value="UniProtKB-KW"/>
</dbReference>
<evidence type="ECO:0000256" key="5">
    <source>
        <dbReference type="ARBA" id="ARBA00022801"/>
    </source>
</evidence>
<accession>A0A6A4Z712</accession>
<proteinExistence type="predicted"/>
<organism evidence="8">
    <name type="scientific">Aphanomyces stellatus</name>
    <dbReference type="NCBI Taxonomy" id="120398"/>
    <lineage>
        <taxon>Eukaryota</taxon>
        <taxon>Sar</taxon>
        <taxon>Stramenopiles</taxon>
        <taxon>Oomycota</taxon>
        <taxon>Saprolegniomycetes</taxon>
        <taxon>Saprolegniales</taxon>
        <taxon>Verrucalvaceae</taxon>
        <taxon>Aphanomyces</taxon>
    </lineage>
</organism>
<dbReference type="Pfam" id="PF12340">
    <property type="entry name" value="DUF3638"/>
    <property type="match status" value="1"/>
</dbReference>
<name>A0A6A4Z712_9STRA</name>
<evidence type="ECO:0000256" key="6">
    <source>
        <dbReference type="ARBA" id="ARBA00022807"/>
    </source>
</evidence>
<reference evidence="8" key="1">
    <citation type="submission" date="2019-06" db="EMBL/GenBank/DDBJ databases">
        <title>Genomics analysis of Aphanomyces spp. identifies a new class of oomycete effector associated with host adaptation.</title>
        <authorList>
            <person name="Gaulin E."/>
        </authorList>
    </citation>
    <scope>NUCLEOTIDE SEQUENCE</scope>
    <source>
        <strain evidence="8">CBS 578.67</strain>
    </source>
</reference>
<feature type="domain" description="DUF3638" evidence="7">
    <location>
        <begin position="772"/>
        <end position="876"/>
    </location>
</feature>
<keyword evidence="3" id="KW-0645">Protease</keyword>
<evidence type="ECO:0000256" key="1">
    <source>
        <dbReference type="ARBA" id="ARBA00000707"/>
    </source>
</evidence>
<comment type="catalytic activity">
    <reaction evidence="1">
        <text>Thiol-dependent hydrolysis of ester, thioester, amide, peptide and isopeptide bonds formed by the C-terminal Gly of ubiquitin (a 76-residue protein attached to proteins as an intracellular targeting signal).</text>
        <dbReference type="EC" id="3.4.19.12"/>
    </reaction>
</comment>
<dbReference type="OrthoDB" id="163798at2759"/>
<evidence type="ECO:0000256" key="3">
    <source>
        <dbReference type="ARBA" id="ARBA00022670"/>
    </source>
</evidence>
<protein>
    <recommendedName>
        <fullName evidence="2">ubiquitinyl hydrolase 1</fullName>
        <ecNumber evidence="2">3.4.19.12</ecNumber>
    </recommendedName>
</protein>
<feature type="non-terminal residue" evidence="8">
    <location>
        <position position="876"/>
    </location>
</feature>
<feature type="non-terminal residue" evidence="8">
    <location>
        <position position="1"/>
    </location>
</feature>
<sequence>KERLELRAKECLMYGYAIVGQNSAGEFTAADTRDLVKLVVLFRNGLQFGRGSLFESDLMAIEVYVHEAMVCRVDAMAGQSVIKHIPTTAIWKRIPSTACFESTGMVGSKPEHYLVNILTGTVLLNGIPPGRLPLSILQHPTFTSYFGTQDFDVVTMSTDGDLVYRTSLPCGEVYFEFTLLHQQNNVRIRAIDAATLHLSPRILELVMLTDTTWLKGLPIRLLTMHSHWVDFKSNTMVFRARSFQDKAIAFIATLGASSRCFEIPLPRQHDPLDDLLGSVASMVYFIDQSSCPALVTALAKFEATSLIHTMQDPSGALRTHLPRYGLTFQSDLDGRPPRSVDYSGYHLASSQQLHTTLPFFQHYLVLECTAPSPGQPDCILLVPQGSVVVKDNGFVQIQTTNAFDATLGCWAHAFSSHSNQLGATCVAARLQLAAIFAASSSCLPDPDTNMTGSETALNLVRQCWVSRPFTPDEATMLASVVQFAYKEPALAVVCAQLTAASQARSFLHGVTDLKPELSSAKELVATSTTELRAWMKSPVPWNSCRRGLSTIEQRSAFHPCPKPRLHDPPLGTNAIFELPPPPVGWDFVPKMEQLLLQLVTLVPATASQPFPMRMGGRNAIGDHVLKRLKASWVHHQNMPTPSLLQSNGGTWQDELDIVQKEVQAASALLETYLRHTLVNTIPPTFASSMQLLRACNRSPSVLLHDWLIMAVDGTYIAHFNPFWTPNAAGMYQRTTRLWLAVLVLKSRVNRLCHLAQSKASDALVIRELQTTRTWSVDTYPHWLVFEVEGSLQIRPEQTTIALHLLNEPSGTLCQLNMGLGKTRVILPMLVLQYVAQGEIPRVHLLSSILHEALDFLHLYLTASTLGIRLVEQPFHR</sequence>
<dbReference type="InterPro" id="IPR022099">
    <property type="entry name" value="DUF3638"/>
</dbReference>
<comment type="caution">
    <text evidence="8">The sequence shown here is derived from an EMBL/GenBank/DDBJ whole genome shotgun (WGS) entry which is preliminary data.</text>
</comment>
<dbReference type="EC" id="3.4.19.12" evidence="2"/>
<dbReference type="GO" id="GO:0004843">
    <property type="term" value="F:cysteine-type deubiquitinase activity"/>
    <property type="evidence" value="ECO:0007669"/>
    <property type="project" value="UniProtKB-EC"/>
</dbReference>
<gene>
    <name evidence="8" type="ORF">As57867_005726</name>
</gene>
<dbReference type="PANTHER" id="PTHR13367">
    <property type="entry name" value="UBIQUITIN THIOESTERASE"/>
    <property type="match status" value="1"/>
</dbReference>
<evidence type="ECO:0000256" key="2">
    <source>
        <dbReference type="ARBA" id="ARBA00012759"/>
    </source>
</evidence>
<evidence type="ECO:0000256" key="4">
    <source>
        <dbReference type="ARBA" id="ARBA00022786"/>
    </source>
</evidence>
<keyword evidence="4" id="KW-0833">Ubl conjugation pathway</keyword>
<dbReference type="EMBL" id="VJMH01002174">
    <property type="protein sequence ID" value="KAF0709830.1"/>
    <property type="molecule type" value="Genomic_DNA"/>
</dbReference>
<keyword evidence="5" id="KW-0378">Hydrolase</keyword>
<dbReference type="InterPro" id="IPR051346">
    <property type="entry name" value="OTU_Deubiquitinase"/>
</dbReference>
<dbReference type="AlphaFoldDB" id="A0A6A4Z712"/>
<dbReference type="PANTHER" id="PTHR13367:SF33">
    <property type="entry name" value="P-LOOP CONTAINING NUCLEOSIDE TRIPHOSPHATE HYDROLASE PROTEIN"/>
    <property type="match status" value="1"/>
</dbReference>
<keyword evidence="6" id="KW-0788">Thiol protease</keyword>
<evidence type="ECO:0000313" key="8">
    <source>
        <dbReference type="EMBL" id="KAF0709830.1"/>
    </source>
</evidence>